<evidence type="ECO:0000313" key="4">
    <source>
        <dbReference type="EMBL" id="KAJ8964541.1"/>
    </source>
</evidence>
<dbReference type="GO" id="GO:0000400">
    <property type="term" value="F:four-way junction DNA binding"/>
    <property type="evidence" value="ECO:0007669"/>
    <property type="project" value="TreeGrafter"/>
</dbReference>
<dbReference type="EMBL" id="JANEYF010001344">
    <property type="protein sequence ID" value="KAJ8964541.1"/>
    <property type="molecule type" value="Genomic_DNA"/>
</dbReference>
<dbReference type="GO" id="GO:0005815">
    <property type="term" value="C:microtubule organizing center"/>
    <property type="evidence" value="ECO:0007669"/>
    <property type="project" value="TreeGrafter"/>
</dbReference>
<dbReference type="GO" id="GO:0000724">
    <property type="term" value="P:double-strand break repair via homologous recombination"/>
    <property type="evidence" value="ECO:0007669"/>
    <property type="project" value="TreeGrafter"/>
</dbReference>
<dbReference type="GO" id="GO:0042148">
    <property type="term" value="P:DNA strand invasion"/>
    <property type="evidence" value="ECO:0007669"/>
    <property type="project" value="TreeGrafter"/>
</dbReference>
<comment type="caution">
    <text evidence="4">The sequence shown here is derived from an EMBL/GenBank/DDBJ whole genome shotgun (WGS) entry which is preliminary data.</text>
</comment>
<dbReference type="InterPro" id="IPR048943">
    <property type="entry name" value="RAD51D_N"/>
</dbReference>
<gene>
    <name evidence="4" type="ORF">NQ314_004836</name>
</gene>
<sequence>MSRLSPNMHTILKSDIIELLNSKQIYTVLDFIKTDSKVIEKTSNLTFREILDIRKVLLNKYSAHPRNALDYFKYTISNSAIIQTGIKKVGSIVPTYIDIFYLKT</sequence>
<protein>
    <recommendedName>
        <fullName evidence="3">RAD51D N-terminal domain-containing protein</fullName>
    </recommendedName>
</protein>
<organism evidence="4 5">
    <name type="scientific">Rhamnusium bicolor</name>
    <dbReference type="NCBI Taxonomy" id="1586634"/>
    <lineage>
        <taxon>Eukaryota</taxon>
        <taxon>Metazoa</taxon>
        <taxon>Ecdysozoa</taxon>
        <taxon>Arthropoda</taxon>
        <taxon>Hexapoda</taxon>
        <taxon>Insecta</taxon>
        <taxon>Pterygota</taxon>
        <taxon>Neoptera</taxon>
        <taxon>Endopterygota</taxon>
        <taxon>Coleoptera</taxon>
        <taxon>Polyphaga</taxon>
        <taxon>Cucujiformia</taxon>
        <taxon>Chrysomeloidea</taxon>
        <taxon>Cerambycidae</taxon>
        <taxon>Lepturinae</taxon>
        <taxon>Rhagiini</taxon>
        <taxon>Rhamnusium</taxon>
    </lineage>
</organism>
<evidence type="ECO:0000313" key="5">
    <source>
        <dbReference type="Proteomes" id="UP001162156"/>
    </source>
</evidence>
<dbReference type="GO" id="GO:0008094">
    <property type="term" value="F:ATP-dependent activity, acting on DNA"/>
    <property type="evidence" value="ECO:0007669"/>
    <property type="project" value="TreeGrafter"/>
</dbReference>
<name>A0AAV8ZL90_9CUCU</name>
<dbReference type="GO" id="GO:0003697">
    <property type="term" value="F:single-stranded DNA binding"/>
    <property type="evidence" value="ECO:0007669"/>
    <property type="project" value="TreeGrafter"/>
</dbReference>
<accession>A0AAV8ZL90</accession>
<dbReference type="GO" id="GO:0000723">
    <property type="term" value="P:telomere maintenance"/>
    <property type="evidence" value="ECO:0007669"/>
    <property type="project" value="TreeGrafter"/>
</dbReference>
<proteinExistence type="predicted"/>
<dbReference type="GO" id="GO:0005657">
    <property type="term" value="C:replication fork"/>
    <property type="evidence" value="ECO:0007669"/>
    <property type="project" value="TreeGrafter"/>
</dbReference>
<dbReference type="Proteomes" id="UP001162156">
    <property type="component" value="Unassembled WGS sequence"/>
</dbReference>
<keyword evidence="5" id="KW-1185">Reference proteome</keyword>
<evidence type="ECO:0000256" key="1">
    <source>
        <dbReference type="ARBA" id="ARBA00004123"/>
    </source>
</evidence>
<feature type="domain" description="RAD51D N-terminal" evidence="3">
    <location>
        <begin position="1"/>
        <end position="58"/>
    </location>
</feature>
<keyword evidence="2" id="KW-0539">Nucleus</keyword>
<dbReference type="Pfam" id="PF21794">
    <property type="entry name" value="RAD51D_N"/>
    <property type="match status" value="1"/>
</dbReference>
<evidence type="ECO:0000259" key="3">
    <source>
        <dbReference type="Pfam" id="PF21794"/>
    </source>
</evidence>
<dbReference type="PANTHER" id="PTHR46457:SF1">
    <property type="entry name" value="DNA REPAIR PROTEIN RAD51 HOMOLOG 4"/>
    <property type="match status" value="1"/>
</dbReference>
<dbReference type="PANTHER" id="PTHR46457">
    <property type="entry name" value="DNA REPAIR PROTEIN RAD51 HOMOLOG 4"/>
    <property type="match status" value="1"/>
</dbReference>
<reference evidence="4" key="1">
    <citation type="journal article" date="2023" name="Insect Mol. Biol.">
        <title>Genome sequencing provides insights into the evolution of gene families encoding plant cell wall-degrading enzymes in longhorned beetles.</title>
        <authorList>
            <person name="Shin N.R."/>
            <person name="Okamura Y."/>
            <person name="Kirsch R."/>
            <person name="Pauchet Y."/>
        </authorList>
    </citation>
    <scope>NUCLEOTIDE SEQUENCE</scope>
    <source>
        <strain evidence="4">RBIC_L_NR</strain>
    </source>
</reference>
<dbReference type="InterPro" id="IPR051988">
    <property type="entry name" value="HRR_RAD51_Paralog"/>
</dbReference>
<evidence type="ECO:0000256" key="2">
    <source>
        <dbReference type="ARBA" id="ARBA00023242"/>
    </source>
</evidence>
<dbReference type="GO" id="GO:0033063">
    <property type="term" value="C:Rad51B-Rad51C-Rad51D-XRCC2 complex"/>
    <property type="evidence" value="ECO:0007669"/>
    <property type="project" value="TreeGrafter"/>
</dbReference>
<dbReference type="AlphaFoldDB" id="A0AAV8ZL90"/>
<comment type="subcellular location">
    <subcellularLocation>
        <location evidence="1">Nucleus</location>
    </subcellularLocation>
</comment>
<dbReference type="GO" id="GO:0007131">
    <property type="term" value="P:reciprocal meiotic recombination"/>
    <property type="evidence" value="ECO:0007669"/>
    <property type="project" value="TreeGrafter"/>
</dbReference>